<dbReference type="Pfam" id="PF12937">
    <property type="entry name" value="F-box-like"/>
    <property type="match status" value="1"/>
</dbReference>
<dbReference type="OrthoDB" id="424465at2759"/>
<dbReference type="AlphaFoldDB" id="A0A9P3G423"/>
<gene>
    <name evidence="2" type="ORF">PsYK624_048300</name>
</gene>
<dbReference type="SUPFAM" id="SSF81383">
    <property type="entry name" value="F-box domain"/>
    <property type="match status" value="1"/>
</dbReference>
<dbReference type="Gene3D" id="1.20.1280.50">
    <property type="match status" value="1"/>
</dbReference>
<dbReference type="PROSITE" id="PS50181">
    <property type="entry name" value="FBOX"/>
    <property type="match status" value="1"/>
</dbReference>
<evidence type="ECO:0000313" key="3">
    <source>
        <dbReference type="Proteomes" id="UP000703269"/>
    </source>
</evidence>
<dbReference type="SMART" id="SM00256">
    <property type="entry name" value="FBOX"/>
    <property type="match status" value="1"/>
</dbReference>
<evidence type="ECO:0000313" key="2">
    <source>
        <dbReference type="EMBL" id="GJE88747.1"/>
    </source>
</evidence>
<dbReference type="InterPro" id="IPR001810">
    <property type="entry name" value="F-box_dom"/>
</dbReference>
<name>A0A9P3G423_9APHY</name>
<protein>
    <submittedName>
        <fullName evidence="2">F-box protein</fullName>
    </submittedName>
</protein>
<organism evidence="2 3">
    <name type="scientific">Phanerochaete sordida</name>
    <dbReference type="NCBI Taxonomy" id="48140"/>
    <lineage>
        <taxon>Eukaryota</taxon>
        <taxon>Fungi</taxon>
        <taxon>Dikarya</taxon>
        <taxon>Basidiomycota</taxon>
        <taxon>Agaricomycotina</taxon>
        <taxon>Agaricomycetes</taxon>
        <taxon>Polyporales</taxon>
        <taxon>Phanerochaetaceae</taxon>
        <taxon>Phanerochaete</taxon>
    </lineage>
</organism>
<accession>A0A9P3G423</accession>
<dbReference type="InterPro" id="IPR036047">
    <property type="entry name" value="F-box-like_dom_sf"/>
</dbReference>
<dbReference type="EMBL" id="BPQB01000010">
    <property type="protein sequence ID" value="GJE88747.1"/>
    <property type="molecule type" value="Genomic_DNA"/>
</dbReference>
<keyword evidence="3" id="KW-1185">Reference proteome</keyword>
<reference evidence="2 3" key="1">
    <citation type="submission" date="2021-08" db="EMBL/GenBank/DDBJ databases">
        <title>Draft Genome Sequence of Phanerochaete sordida strain YK-624.</title>
        <authorList>
            <person name="Mori T."/>
            <person name="Dohra H."/>
            <person name="Suzuki T."/>
            <person name="Kawagishi H."/>
            <person name="Hirai H."/>
        </authorList>
    </citation>
    <scope>NUCLEOTIDE SEQUENCE [LARGE SCALE GENOMIC DNA]</scope>
    <source>
        <strain evidence="2 3">YK-624</strain>
    </source>
</reference>
<feature type="domain" description="F-box" evidence="1">
    <location>
        <begin position="1"/>
        <end position="46"/>
    </location>
</feature>
<evidence type="ECO:0000259" key="1">
    <source>
        <dbReference type="PROSITE" id="PS50181"/>
    </source>
</evidence>
<comment type="caution">
    <text evidence="2">The sequence shown here is derived from an EMBL/GenBank/DDBJ whole genome shotgun (WGS) entry which is preliminary data.</text>
</comment>
<sequence>MSLAYLPDDVLLLIYSYLAIQDVLALKQTCRGLHAFGSTDYLWHRLVEKSDLPLDVPADTPSSQLPSDVLQRLAVKAIRLQLNWRRPTSEIKRTTSLPGTSDALFEFLQFVPGGRWLLVVQGGLRRFEHRNYTRVSFWDLSIIEHPRCVVMFEFTGKHRGSAVALRDGESLVTIVVALNDGGSQDFMQVRSVSIDDTMNALDPMSPLPSIVGSRRLDLPPQLVDPRATALIEGISVWENQLVATVALIVPDQEIKSHIMIANTDKGHARWMRKGPDQPIPLPQARLQNDRMIVFGYSRQDFVVRIHDLPCWLNQRGEGLVGEDVAWGRLREQYSFPLGSNLMDTVHIPSVSASFLTIMVFNEADPTQPSAQIVRFPLDDSTAHSGSKVTNARVPLPLDTSIRSVSIGTTGRRAVWMEHNLDTTRTRLMKLELGSIHDGTPDLSHGVLLPADPPLPFATDACHSLAFDEATCRLCLGLWDSSLHVVDFAS</sequence>
<dbReference type="Proteomes" id="UP000703269">
    <property type="component" value="Unassembled WGS sequence"/>
</dbReference>
<proteinExistence type="predicted"/>